<comment type="subcellular location">
    <subcellularLocation>
        <location evidence="5">Cell membrane</location>
        <topology evidence="5">Multi-pass membrane protein</topology>
    </subcellularLocation>
    <subcellularLocation>
        <location evidence="1">Membrane</location>
        <topology evidence="1">Multi-pass membrane protein</topology>
    </subcellularLocation>
</comment>
<evidence type="ECO:0000256" key="2">
    <source>
        <dbReference type="ARBA" id="ARBA00022692"/>
    </source>
</evidence>
<feature type="transmembrane region" description="Helical" evidence="5">
    <location>
        <begin position="182"/>
        <end position="201"/>
    </location>
</feature>
<comment type="similarity">
    <text evidence="5">Belongs to the 4-toluene sulfonate uptake permease (TSUP) (TC 2.A.102) family.</text>
</comment>
<sequence>MVDQFLLFLAGLAGGFIAGLLGIGGGMVFIIVLPFALLEIGVPESEIVQYTIANSLFGTFFASLSGNITHVRTKTFYLREVLYIGISGAVASILFLEYVVNTPYYSKTIFNVFLIVFLGFLLIRSFIIKDKEGSQGKTKRNPLIVSGSLAGAVSSLSGLGGGTVVIPMLNNYFRFDVKKAKSISIGMILISTGANVIYNMNTTPMYDIDYYNYGYIVMPIAISLSLGVMLAAPIGVMTSLRMSSKTLKLVFAIFVGMIIVDKGIELISMLWD</sequence>
<evidence type="ECO:0000313" key="6">
    <source>
        <dbReference type="EMBL" id="MBS9523769.1"/>
    </source>
</evidence>
<keyword evidence="5" id="KW-1003">Cell membrane</keyword>
<feature type="transmembrane region" description="Helical" evidence="5">
    <location>
        <begin position="109"/>
        <end position="128"/>
    </location>
</feature>
<feature type="transmembrane region" description="Helical" evidence="5">
    <location>
        <begin position="249"/>
        <end position="271"/>
    </location>
</feature>
<dbReference type="InterPro" id="IPR002781">
    <property type="entry name" value="TM_pro_TauE-like"/>
</dbReference>
<dbReference type="RefSeq" id="WP_213944643.1">
    <property type="nucleotide sequence ID" value="NZ_JAHBGI010000009.1"/>
</dbReference>
<feature type="transmembrane region" description="Helical" evidence="5">
    <location>
        <begin position="148"/>
        <end position="170"/>
    </location>
</feature>
<evidence type="ECO:0000256" key="5">
    <source>
        <dbReference type="RuleBase" id="RU363041"/>
    </source>
</evidence>
<keyword evidence="7" id="KW-1185">Reference proteome</keyword>
<accession>A0AAP2CHL5</accession>
<dbReference type="GO" id="GO:0005886">
    <property type="term" value="C:plasma membrane"/>
    <property type="evidence" value="ECO:0007669"/>
    <property type="project" value="UniProtKB-SubCell"/>
</dbReference>
<dbReference type="Pfam" id="PF01925">
    <property type="entry name" value="TauE"/>
    <property type="match status" value="1"/>
</dbReference>
<organism evidence="6 7">
    <name type="scientific">Litoribacter ruber</name>
    <dbReference type="NCBI Taxonomy" id="702568"/>
    <lineage>
        <taxon>Bacteria</taxon>
        <taxon>Pseudomonadati</taxon>
        <taxon>Bacteroidota</taxon>
        <taxon>Cytophagia</taxon>
        <taxon>Cytophagales</taxon>
        <taxon>Cyclobacteriaceae</taxon>
        <taxon>Litoribacter</taxon>
    </lineage>
</organism>
<feature type="transmembrane region" description="Helical" evidence="5">
    <location>
        <begin position="81"/>
        <end position="100"/>
    </location>
</feature>
<feature type="transmembrane region" description="Helical" evidence="5">
    <location>
        <begin position="213"/>
        <end position="237"/>
    </location>
</feature>
<dbReference type="Proteomes" id="UP001319104">
    <property type="component" value="Unassembled WGS sequence"/>
</dbReference>
<dbReference type="InterPro" id="IPR051598">
    <property type="entry name" value="TSUP/Inactive_protease-like"/>
</dbReference>
<keyword evidence="4 5" id="KW-0472">Membrane</keyword>
<dbReference type="PANTHER" id="PTHR43701:SF2">
    <property type="entry name" value="MEMBRANE TRANSPORTER PROTEIN YJNA-RELATED"/>
    <property type="match status" value="1"/>
</dbReference>
<keyword evidence="3 5" id="KW-1133">Transmembrane helix</keyword>
<dbReference type="AlphaFoldDB" id="A0AAP2CHL5"/>
<feature type="transmembrane region" description="Helical" evidence="5">
    <location>
        <begin position="50"/>
        <end position="69"/>
    </location>
</feature>
<evidence type="ECO:0000256" key="3">
    <source>
        <dbReference type="ARBA" id="ARBA00022989"/>
    </source>
</evidence>
<dbReference type="EMBL" id="JAHCMY010000002">
    <property type="protein sequence ID" value="MBS9523769.1"/>
    <property type="molecule type" value="Genomic_DNA"/>
</dbReference>
<evidence type="ECO:0000313" key="7">
    <source>
        <dbReference type="Proteomes" id="UP001319104"/>
    </source>
</evidence>
<feature type="transmembrane region" description="Helical" evidence="5">
    <location>
        <begin position="6"/>
        <end position="38"/>
    </location>
</feature>
<proteinExistence type="inferred from homology"/>
<dbReference type="PANTHER" id="PTHR43701">
    <property type="entry name" value="MEMBRANE TRANSPORTER PROTEIN MJ0441-RELATED"/>
    <property type="match status" value="1"/>
</dbReference>
<evidence type="ECO:0000256" key="4">
    <source>
        <dbReference type="ARBA" id="ARBA00023136"/>
    </source>
</evidence>
<name>A0AAP2CHL5_9BACT</name>
<protein>
    <recommendedName>
        <fullName evidence="5">Probable membrane transporter protein</fullName>
    </recommendedName>
</protein>
<gene>
    <name evidence="6" type="ORF">KI659_07020</name>
</gene>
<keyword evidence="2 5" id="KW-0812">Transmembrane</keyword>
<comment type="caution">
    <text evidence="6">The sequence shown here is derived from an EMBL/GenBank/DDBJ whole genome shotgun (WGS) entry which is preliminary data.</text>
</comment>
<reference evidence="6 7" key="1">
    <citation type="submission" date="2021-05" db="EMBL/GenBank/DDBJ databases">
        <authorList>
            <person name="Zhang Z.D."/>
            <person name="Osman G."/>
        </authorList>
    </citation>
    <scope>NUCLEOTIDE SEQUENCE [LARGE SCALE GENOMIC DNA]</scope>
    <source>
        <strain evidence="6 7">KCTC 32217</strain>
    </source>
</reference>
<evidence type="ECO:0000256" key="1">
    <source>
        <dbReference type="ARBA" id="ARBA00004141"/>
    </source>
</evidence>